<evidence type="ECO:0000256" key="4">
    <source>
        <dbReference type="ARBA" id="ARBA00011081"/>
    </source>
</evidence>
<gene>
    <name evidence="14" type="ORF">IAC52_04865</name>
</gene>
<comment type="caution">
    <text evidence="14">The sequence shown here is derived from an EMBL/GenBank/DDBJ whole genome shotgun (WGS) entry which is preliminary data.</text>
</comment>
<evidence type="ECO:0000256" key="1">
    <source>
        <dbReference type="ARBA" id="ARBA00001946"/>
    </source>
</evidence>
<feature type="domain" description="Transketolase-like pyrimidine-binding" evidence="13">
    <location>
        <begin position="323"/>
        <end position="487"/>
    </location>
</feature>
<keyword evidence="7 14" id="KW-0808">Transferase</keyword>
<keyword evidence="10" id="KW-0784">Thiamine biosynthesis</keyword>
<comment type="similarity">
    <text evidence="4">Belongs to the transketolase family. DXPS subfamily.</text>
</comment>
<reference evidence="14" key="1">
    <citation type="submission" date="2020-10" db="EMBL/GenBank/DDBJ databases">
        <authorList>
            <person name="Gilroy R."/>
        </authorList>
    </citation>
    <scope>NUCLEOTIDE SEQUENCE</scope>
    <source>
        <strain evidence="14">ChiGjej1B1-22543</strain>
    </source>
</reference>
<evidence type="ECO:0000313" key="15">
    <source>
        <dbReference type="Proteomes" id="UP000824070"/>
    </source>
</evidence>
<evidence type="ECO:0000256" key="11">
    <source>
        <dbReference type="ARBA" id="ARBA00023052"/>
    </source>
</evidence>
<dbReference type="Gene3D" id="3.40.50.970">
    <property type="match status" value="2"/>
</dbReference>
<keyword evidence="12" id="KW-0414">Isoprene biosynthesis</keyword>
<dbReference type="PANTHER" id="PTHR43322">
    <property type="entry name" value="1-D-DEOXYXYLULOSE 5-PHOSPHATE SYNTHASE-RELATED"/>
    <property type="match status" value="1"/>
</dbReference>
<dbReference type="GO" id="GO:0009228">
    <property type="term" value="P:thiamine biosynthetic process"/>
    <property type="evidence" value="ECO:0007669"/>
    <property type="project" value="UniProtKB-KW"/>
</dbReference>
<keyword evidence="9" id="KW-0460">Magnesium</keyword>
<dbReference type="Proteomes" id="UP000824070">
    <property type="component" value="Unassembled WGS sequence"/>
</dbReference>
<dbReference type="EC" id="2.2.1.7" evidence="6"/>
<dbReference type="SUPFAM" id="SSF52922">
    <property type="entry name" value="TK C-terminal domain-like"/>
    <property type="match status" value="1"/>
</dbReference>
<dbReference type="PROSITE" id="PS00801">
    <property type="entry name" value="TRANSKETOLASE_1"/>
    <property type="match status" value="1"/>
</dbReference>
<dbReference type="Pfam" id="PF02779">
    <property type="entry name" value="Transket_pyr"/>
    <property type="match status" value="1"/>
</dbReference>
<dbReference type="Pfam" id="PF13292">
    <property type="entry name" value="DXP_synthase_N"/>
    <property type="match status" value="1"/>
</dbReference>
<dbReference type="InterPro" id="IPR005477">
    <property type="entry name" value="Dxylulose-5-P_synthase"/>
</dbReference>
<keyword evidence="11" id="KW-0786">Thiamine pyrophosphate</keyword>
<evidence type="ECO:0000256" key="3">
    <source>
        <dbReference type="ARBA" id="ARBA00004980"/>
    </source>
</evidence>
<dbReference type="InterPro" id="IPR029061">
    <property type="entry name" value="THDP-binding"/>
</dbReference>
<reference evidence="14" key="2">
    <citation type="journal article" date="2021" name="PeerJ">
        <title>Extensive microbial diversity within the chicken gut microbiome revealed by metagenomics and culture.</title>
        <authorList>
            <person name="Gilroy R."/>
            <person name="Ravi A."/>
            <person name="Getino M."/>
            <person name="Pursley I."/>
            <person name="Horton D.L."/>
            <person name="Alikhan N.F."/>
            <person name="Baker D."/>
            <person name="Gharbi K."/>
            <person name="Hall N."/>
            <person name="Watson M."/>
            <person name="Adriaenssens E.M."/>
            <person name="Foster-Nyarko E."/>
            <person name="Jarju S."/>
            <person name="Secka A."/>
            <person name="Antonio M."/>
            <person name="Oren A."/>
            <person name="Chaudhuri R.R."/>
            <person name="La Ragione R."/>
            <person name="Hildebrand F."/>
            <person name="Pallen M.J."/>
        </authorList>
    </citation>
    <scope>NUCLEOTIDE SEQUENCE</scope>
    <source>
        <strain evidence="14">ChiGjej1B1-22543</strain>
    </source>
</reference>
<dbReference type="AlphaFoldDB" id="A0A9D1LPD2"/>
<accession>A0A9D1LPD2</accession>
<evidence type="ECO:0000256" key="5">
    <source>
        <dbReference type="ARBA" id="ARBA00011738"/>
    </source>
</evidence>
<keyword evidence="8" id="KW-0479">Metal-binding</keyword>
<dbReference type="NCBIfam" id="NF003933">
    <property type="entry name" value="PRK05444.2-2"/>
    <property type="match status" value="1"/>
</dbReference>
<dbReference type="GO" id="GO:0046872">
    <property type="term" value="F:metal ion binding"/>
    <property type="evidence" value="ECO:0007669"/>
    <property type="project" value="UniProtKB-KW"/>
</dbReference>
<evidence type="ECO:0000256" key="2">
    <source>
        <dbReference type="ARBA" id="ARBA00001964"/>
    </source>
</evidence>
<evidence type="ECO:0000256" key="6">
    <source>
        <dbReference type="ARBA" id="ARBA00013150"/>
    </source>
</evidence>
<evidence type="ECO:0000259" key="13">
    <source>
        <dbReference type="SMART" id="SM00861"/>
    </source>
</evidence>
<dbReference type="PANTHER" id="PTHR43322:SF5">
    <property type="entry name" value="1-DEOXY-D-XYLULOSE-5-PHOSPHATE SYNTHASE, CHLOROPLASTIC"/>
    <property type="match status" value="1"/>
</dbReference>
<evidence type="ECO:0000256" key="9">
    <source>
        <dbReference type="ARBA" id="ARBA00022842"/>
    </source>
</evidence>
<dbReference type="GO" id="GO:0005829">
    <property type="term" value="C:cytosol"/>
    <property type="evidence" value="ECO:0007669"/>
    <property type="project" value="TreeGrafter"/>
</dbReference>
<evidence type="ECO:0000256" key="7">
    <source>
        <dbReference type="ARBA" id="ARBA00022679"/>
    </source>
</evidence>
<comment type="cofactor">
    <cofactor evidence="1">
        <name>Mg(2+)</name>
        <dbReference type="ChEBI" id="CHEBI:18420"/>
    </cofactor>
</comment>
<dbReference type="Gene3D" id="3.40.50.920">
    <property type="match status" value="1"/>
</dbReference>
<comment type="subunit">
    <text evidence="5">Homodimer.</text>
</comment>
<dbReference type="SMART" id="SM00861">
    <property type="entry name" value="Transket_pyr"/>
    <property type="match status" value="1"/>
</dbReference>
<dbReference type="InterPro" id="IPR049557">
    <property type="entry name" value="Transketolase_CS"/>
</dbReference>
<organism evidence="14 15">
    <name type="scientific">Candidatus Alloenteromonas pullicola</name>
    <dbReference type="NCBI Taxonomy" id="2840784"/>
    <lineage>
        <taxon>Bacteria</taxon>
        <taxon>Bacillati</taxon>
        <taxon>Bacillota</taxon>
        <taxon>Bacillota incertae sedis</taxon>
        <taxon>Candidatus Alloenteromonas</taxon>
    </lineage>
</organism>
<evidence type="ECO:0000256" key="8">
    <source>
        <dbReference type="ARBA" id="ARBA00022723"/>
    </source>
</evidence>
<dbReference type="SUPFAM" id="SSF52518">
    <property type="entry name" value="Thiamin diphosphate-binding fold (THDP-binding)"/>
    <property type="match status" value="2"/>
</dbReference>
<comment type="cofactor">
    <cofactor evidence="2">
        <name>thiamine diphosphate</name>
        <dbReference type="ChEBI" id="CHEBI:58937"/>
    </cofactor>
</comment>
<proteinExistence type="inferred from homology"/>
<sequence length="628" mass="69756">MKKSDHIERIDITGLHDDPNTIKGLNYPEIAILCRDLRRAIISACSTYGGHLSSNLGVVELTVALFRVFDFPKDKLILDVGHQSYAYKLLSGRSLEGLNTPGHTSGFQKRSEGPYDCYEAGHSSTAISAAEAFAYARDQKKEKYQVIALVGDGAMGNGLSFEGLNDLSFRDHKVIIVLNDNDMSISKPVGGIGRLFRHISTGRLYNRMKRDYRNIMLRSGFGRTVYSWTYSFKNSIKRRFIPLTLFDNLGFTYMGPFDGHNVKLLEKNLRRAMVTNKSVVFHVKTIKGKGYAPAEDDKTGYWHGASPFDIKTGLPKKTHPGLITYSHLFADLTLQEMGKHGDSVLIVPAMMKGSQQDKAFEAYKDRCFDVGIQEEHALTFAGALALNGYHPIVDIYSTFLQRAYDELLHDCARLNIKMTLLIDRAGFVGKDGETHHGIFDPAYLSSIPGITLSMPSTKEIAAGLYDLSFKQNGILGIRYSREALLPDEGDINPKELNIGDFDLISKAEDEQAICLCIGPMGREFAKSVNEYRKPVTCIDPIFISPLSDSLLGVLLNSKRVLVYDPYSTYEGFCSQVSLSLARNGYGGKLKLVSIPKGFYQSDAIANQMKTAGVDVESAMSRLDELLED</sequence>
<dbReference type="NCBIfam" id="TIGR00204">
    <property type="entry name" value="dxs"/>
    <property type="match status" value="1"/>
</dbReference>
<dbReference type="InterPro" id="IPR009014">
    <property type="entry name" value="Transketo_C/PFOR_II"/>
</dbReference>
<dbReference type="GO" id="GO:0016114">
    <property type="term" value="P:terpenoid biosynthetic process"/>
    <property type="evidence" value="ECO:0007669"/>
    <property type="project" value="InterPro"/>
</dbReference>
<comment type="pathway">
    <text evidence="3">Metabolic intermediate biosynthesis; 1-deoxy-D-xylulose 5-phosphate biosynthesis; 1-deoxy-D-xylulose 5-phosphate from D-glyceraldehyde 3-phosphate and pyruvate: step 1/1.</text>
</comment>
<dbReference type="CDD" id="cd02007">
    <property type="entry name" value="TPP_DXS"/>
    <property type="match status" value="1"/>
</dbReference>
<dbReference type="GO" id="GO:0019288">
    <property type="term" value="P:isopentenyl diphosphate biosynthetic process, methylerythritol 4-phosphate pathway"/>
    <property type="evidence" value="ECO:0007669"/>
    <property type="project" value="TreeGrafter"/>
</dbReference>
<name>A0A9D1LPD2_9FIRM</name>
<evidence type="ECO:0000256" key="12">
    <source>
        <dbReference type="ARBA" id="ARBA00023229"/>
    </source>
</evidence>
<dbReference type="InterPro" id="IPR005475">
    <property type="entry name" value="Transketolase-like_Pyr-bd"/>
</dbReference>
<evidence type="ECO:0000313" key="14">
    <source>
        <dbReference type="EMBL" id="HIU45610.1"/>
    </source>
</evidence>
<dbReference type="CDD" id="cd07033">
    <property type="entry name" value="TPP_PYR_DXS_TK_like"/>
    <property type="match status" value="1"/>
</dbReference>
<evidence type="ECO:0000256" key="10">
    <source>
        <dbReference type="ARBA" id="ARBA00022977"/>
    </source>
</evidence>
<dbReference type="GO" id="GO:0008661">
    <property type="term" value="F:1-deoxy-D-xylulose-5-phosphate synthase activity"/>
    <property type="evidence" value="ECO:0007669"/>
    <property type="project" value="UniProtKB-EC"/>
</dbReference>
<protein>
    <recommendedName>
        <fullName evidence="6">1-deoxy-D-xylulose-5-phosphate synthase</fullName>
        <ecNumber evidence="6">2.2.1.7</ecNumber>
    </recommendedName>
</protein>
<dbReference type="EMBL" id="DVMV01000040">
    <property type="protein sequence ID" value="HIU45610.1"/>
    <property type="molecule type" value="Genomic_DNA"/>
</dbReference>